<comment type="caution">
    <text evidence="1">The sequence shown here is derived from an EMBL/GenBank/DDBJ whole genome shotgun (WGS) entry which is preliminary data.</text>
</comment>
<proteinExistence type="predicted"/>
<accession>A0ACC2HKX5</accession>
<gene>
    <name evidence="1" type="ORF">DPEC_G00009910</name>
</gene>
<evidence type="ECO:0000313" key="1">
    <source>
        <dbReference type="EMBL" id="KAJ8016691.1"/>
    </source>
</evidence>
<protein>
    <submittedName>
        <fullName evidence="1">Uncharacterized protein</fullName>
    </submittedName>
</protein>
<keyword evidence="2" id="KW-1185">Reference proteome</keyword>
<sequence>MGSGQSVTRKVSFGVDDEDRVRVLRGVTLSDDVLQRMKGTSPANQKADLKPSPATSPQYESPSATPSPTPQPRPQPRPHARPQSSPQPGSQAPHTHTDAKEELKNRYERQKARVQEEFMKGPRLEREAARTEMSKALHRESLHSLQAKHLEKEAELKALDAFFREQLAQLEKRNLERYDQTKKQFHDQATKSEALVNARNTEPVCINLQSQILHCYRENHGQTLQCSDLARTYMQCINAAKQKLLVNRG</sequence>
<evidence type="ECO:0000313" key="2">
    <source>
        <dbReference type="Proteomes" id="UP001157502"/>
    </source>
</evidence>
<organism evidence="1 2">
    <name type="scientific">Dallia pectoralis</name>
    <name type="common">Alaska blackfish</name>
    <dbReference type="NCBI Taxonomy" id="75939"/>
    <lineage>
        <taxon>Eukaryota</taxon>
        <taxon>Metazoa</taxon>
        <taxon>Chordata</taxon>
        <taxon>Craniata</taxon>
        <taxon>Vertebrata</taxon>
        <taxon>Euteleostomi</taxon>
        <taxon>Actinopterygii</taxon>
        <taxon>Neopterygii</taxon>
        <taxon>Teleostei</taxon>
        <taxon>Protacanthopterygii</taxon>
        <taxon>Esociformes</taxon>
        <taxon>Umbridae</taxon>
        <taxon>Dallia</taxon>
    </lineage>
</organism>
<name>A0ACC2HKX5_DALPE</name>
<reference evidence="1" key="1">
    <citation type="submission" date="2021-05" db="EMBL/GenBank/DDBJ databases">
        <authorList>
            <person name="Pan Q."/>
            <person name="Jouanno E."/>
            <person name="Zahm M."/>
            <person name="Klopp C."/>
            <person name="Cabau C."/>
            <person name="Louis A."/>
            <person name="Berthelot C."/>
            <person name="Parey E."/>
            <person name="Roest Crollius H."/>
            <person name="Montfort J."/>
            <person name="Robinson-Rechavi M."/>
            <person name="Bouchez O."/>
            <person name="Lampietro C."/>
            <person name="Lopez Roques C."/>
            <person name="Donnadieu C."/>
            <person name="Postlethwait J."/>
            <person name="Bobe J."/>
            <person name="Dillon D."/>
            <person name="Chandos A."/>
            <person name="von Hippel F."/>
            <person name="Guiguen Y."/>
        </authorList>
    </citation>
    <scope>NUCLEOTIDE SEQUENCE</scope>
    <source>
        <strain evidence="1">YG-Jan2019</strain>
    </source>
</reference>
<dbReference type="Proteomes" id="UP001157502">
    <property type="component" value="Chromosome 1"/>
</dbReference>
<dbReference type="EMBL" id="CM055728">
    <property type="protein sequence ID" value="KAJ8016691.1"/>
    <property type="molecule type" value="Genomic_DNA"/>
</dbReference>